<dbReference type="GO" id="GO:0008171">
    <property type="term" value="F:O-methyltransferase activity"/>
    <property type="evidence" value="ECO:0007669"/>
    <property type="project" value="InterPro"/>
</dbReference>
<dbReference type="InterPro" id="IPR001077">
    <property type="entry name" value="COMT_C"/>
</dbReference>
<dbReference type="PANTHER" id="PTHR43712">
    <property type="entry name" value="PUTATIVE (AFU_ORTHOLOGUE AFUA_4G14580)-RELATED"/>
    <property type="match status" value="1"/>
</dbReference>
<dbReference type="Pfam" id="PF00891">
    <property type="entry name" value="Methyltransf_2"/>
    <property type="match status" value="1"/>
</dbReference>
<dbReference type="SUPFAM" id="SSF53335">
    <property type="entry name" value="S-adenosyl-L-methionine-dependent methyltransferases"/>
    <property type="match status" value="1"/>
</dbReference>
<dbReference type="Gene3D" id="3.40.50.150">
    <property type="entry name" value="Vaccinia Virus protein VP39"/>
    <property type="match status" value="1"/>
</dbReference>
<evidence type="ECO:0000256" key="3">
    <source>
        <dbReference type="ARBA" id="ARBA00022691"/>
    </source>
</evidence>
<dbReference type="EMBL" id="JAKJXP020000152">
    <property type="protein sequence ID" value="KAK7741929.1"/>
    <property type="molecule type" value="Genomic_DNA"/>
</dbReference>
<protein>
    <recommendedName>
        <fullName evidence="4">O-methyltransferase C-terminal domain-containing protein</fullName>
    </recommendedName>
</protein>
<keyword evidence="3" id="KW-0949">S-adenosyl-L-methionine</keyword>
<keyword evidence="1" id="KW-0489">Methyltransferase</keyword>
<organism evidence="5 6">
    <name type="scientific">Diatrype stigma</name>
    <dbReference type="NCBI Taxonomy" id="117547"/>
    <lineage>
        <taxon>Eukaryota</taxon>
        <taxon>Fungi</taxon>
        <taxon>Dikarya</taxon>
        <taxon>Ascomycota</taxon>
        <taxon>Pezizomycotina</taxon>
        <taxon>Sordariomycetes</taxon>
        <taxon>Xylariomycetidae</taxon>
        <taxon>Xylariales</taxon>
        <taxon>Diatrypaceae</taxon>
        <taxon>Diatrype</taxon>
    </lineage>
</organism>
<keyword evidence="2" id="KW-0808">Transferase</keyword>
<evidence type="ECO:0000259" key="4">
    <source>
        <dbReference type="Pfam" id="PF00891"/>
    </source>
</evidence>
<dbReference type="PANTHER" id="PTHR43712:SF17">
    <property type="entry name" value="O-METHYLTRANSFERASE"/>
    <property type="match status" value="1"/>
</dbReference>
<proteinExistence type="predicted"/>
<gene>
    <name evidence="5" type="ORF">SLS62_010864</name>
</gene>
<dbReference type="InterPro" id="IPR029063">
    <property type="entry name" value="SAM-dependent_MTases_sf"/>
</dbReference>
<evidence type="ECO:0000256" key="1">
    <source>
        <dbReference type="ARBA" id="ARBA00022603"/>
    </source>
</evidence>
<evidence type="ECO:0000313" key="6">
    <source>
        <dbReference type="Proteomes" id="UP001320420"/>
    </source>
</evidence>
<accession>A0AAN9UA14</accession>
<comment type="caution">
    <text evidence="5">The sequence shown here is derived from an EMBL/GenBank/DDBJ whole genome shotgun (WGS) entry which is preliminary data.</text>
</comment>
<dbReference type="PROSITE" id="PS51683">
    <property type="entry name" value="SAM_OMT_II"/>
    <property type="match status" value="1"/>
</dbReference>
<dbReference type="InterPro" id="IPR016461">
    <property type="entry name" value="COMT-like"/>
</dbReference>
<keyword evidence="6" id="KW-1185">Reference proteome</keyword>
<sequence>MKVEAIYSNNDSVVRITARIGWLTNGPFPGARAYFTHFVLHDWPDEDAVRIATRVKEAMKPGYSRFLVHEHVIPPMKQDYEQTALDLIMMTGFGGKERSVAQWSELLEVRCGLKIVNTYTVINGIESVIE</sequence>
<evidence type="ECO:0000256" key="2">
    <source>
        <dbReference type="ARBA" id="ARBA00022679"/>
    </source>
</evidence>
<name>A0AAN9UA14_9PEZI</name>
<reference evidence="5 6" key="1">
    <citation type="submission" date="2024-02" db="EMBL/GenBank/DDBJ databases">
        <title>De novo assembly and annotation of 12 fungi associated with fruit tree decline syndrome in Ontario, Canada.</title>
        <authorList>
            <person name="Sulman M."/>
            <person name="Ellouze W."/>
            <person name="Ilyukhin E."/>
        </authorList>
    </citation>
    <scope>NUCLEOTIDE SEQUENCE [LARGE SCALE GENOMIC DNA]</scope>
    <source>
        <strain evidence="5 6">M11/M66-122</strain>
    </source>
</reference>
<dbReference type="Proteomes" id="UP001320420">
    <property type="component" value="Unassembled WGS sequence"/>
</dbReference>
<dbReference type="AlphaFoldDB" id="A0AAN9UA14"/>
<feature type="domain" description="O-methyltransferase C-terminal" evidence="4">
    <location>
        <begin position="15"/>
        <end position="108"/>
    </location>
</feature>
<dbReference type="GO" id="GO:0032259">
    <property type="term" value="P:methylation"/>
    <property type="evidence" value="ECO:0007669"/>
    <property type="project" value="UniProtKB-KW"/>
</dbReference>
<evidence type="ECO:0000313" key="5">
    <source>
        <dbReference type="EMBL" id="KAK7741929.1"/>
    </source>
</evidence>